<gene>
    <name evidence="1" type="ORF">BgAZ_109900</name>
</gene>
<organism evidence="1 2">
    <name type="scientific">Babesia gibsoni</name>
    <dbReference type="NCBI Taxonomy" id="33632"/>
    <lineage>
        <taxon>Eukaryota</taxon>
        <taxon>Sar</taxon>
        <taxon>Alveolata</taxon>
        <taxon>Apicomplexa</taxon>
        <taxon>Aconoidasida</taxon>
        <taxon>Piroplasmida</taxon>
        <taxon>Babesiidae</taxon>
        <taxon>Babesia</taxon>
    </lineage>
</organism>
<dbReference type="SUPFAM" id="SSF48452">
    <property type="entry name" value="TPR-like"/>
    <property type="match status" value="1"/>
</dbReference>
<sequence>MEGPNAVNHESGVRQIVAADLWDLRSFQQEVQRIIGKIYADNDPRETLKLAERYIRALDRVTGRHYSKRTEDVVNNTIHVVANDLPNDVISILKSSPWLKDDDSNRTFEEYFGMLGFLTTVKRYKYDEYSNILHVDYLILSYETFTMLYLTLLDALCHMGEWNRAIFEMMKLSVTLYFIRLDLIDAMRNGGDVKGENITISVFRQKIINGILIGRGIYLSETVESDVHHEIAGQALRYSMRELQLELWSRSVLIWLRSSSLCYVLYALDSLPLPFRKEMFLLCQLSPLPLYESQHWRVNESCGFNGKKGNISWVTPSSFAESARKGHKHSENSLDCTDLYNFLLTSTVVTRQCALEGLLMIAKIARDISHELYTSLCFTVYMSALIVCSSVYSGDDTYIEAMYEDIHDNCKDMRHHSMDRNCVVLHYALAYHMVNQRITCNFSSVDAVMYASEKVSKHIYVNNATELTSEKKYNRGHLHELDHFMMLEIYFASLSDTVVVEARAAPLRHLRESLRNNVHLEIFRSVPINNSRDTRCLCENAVKIENAVVNNDVVNIKVDFRPICKVLPLKKSLKGRNMACNSIPGTFNLREIATSVSLKDEQMAFTFEPNVAISLVAFCFTVDRPYRILHFKQSLEFMNYTDTLKKKHKAFIRKMMPWMPVLNTQETRKMINFQKFIKSGFQGRIKGTRYRPINGEYKPSNVLWANSSPLHYDHIPTNDTYYGKGYYNMTVFEKGYGRRKSDEDKKRSSLKSKVLGAFGRAKGVFSSAKGVITKGYGCLKQVYEDRNLLRSSTDLTGGYLHLHDDVTNYEYSGTHNHIKPICEHLAVNQGFNECDLCSKAEPFWHVERMSILVDWIAHFLFTGNLMPSGTMREVGRLTATSLQADCKNGFMNCIKRVIKGENYGKNEDSQILYSMKQVSSLDLQTNTPTTAMSDSRHILQLLGLLNELIETTIFVSLATFFHEKHYQDLLLRLSILEALQGRCNLSLAIIKQIKGNNSGYKTPLRCESFQSYNATRINTPEDDFTSHLAAKILAEILNENALAIETILSRNDKLDYCLGFSPQKENDHYGYLHDSFSNRDIQSCVDRFMAAKDLLIIGVSYLMHNQKQIDDDSISISDINANFLRLDHPMLHSITSIECQDADIQNQQSEDIYLDLKENEHNMQNVPTIAAEYILKSLSIDPNNFKAWVYLAHCAIRGHDMYFAYNCCKRSIECYDCSLCGWLTLAVVLSTRRISCAPLPVSKDIWQDYLVRRMASGETSESKLNSTLTVPSLPVPFDAVLPNGSGVKVCLDSHLRRAIGGDMEECLRTLLMSATLGSIYAYTAMLQLCARLSDECIYRFPWEYSEVICNIKIELKEINMVFIDLLNRYEKNMEAKKKDSSRDHKGEDRLKKMVSEALSNNMFISCIPLIKYLIGLFSPELVTVMPQTGEYVECSLSVDLITGVTYVEEIHGWISCLEILAQCGQAKIAQILSPILDSYIQRYKPPDPEFLNNSDQLHNVKQGGPNDDFIIAEPMCHFSGKPIVAADMTTESTFLKYYILCFLSKGDELEHLLLEIQQKCKEVYSRKMRFLECRVLASLRRYEECAILFDQLLRKGFICDPSTDYLLEYNAMKVYSNVLNELGMFDKAADVASFAEQCYFSTPVLKCDLCLIDPL</sequence>
<accession>A0AAD8PGS4</accession>
<dbReference type="Proteomes" id="UP001230268">
    <property type="component" value="Unassembled WGS sequence"/>
</dbReference>
<comment type="caution">
    <text evidence="1">The sequence shown here is derived from an EMBL/GenBank/DDBJ whole genome shotgun (WGS) entry which is preliminary data.</text>
</comment>
<protein>
    <submittedName>
        <fullName evidence="1">Uncharacterized protein</fullName>
    </submittedName>
</protein>
<dbReference type="InterPro" id="IPR011990">
    <property type="entry name" value="TPR-like_helical_dom_sf"/>
</dbReference>
<dbReference type="EMBL" id="JAVEPI010000001">
    <property type="protein sequence ID" value="KAK1445084.1"/>
    <property type="molecule type" value="Genomic_DNA"/>
</dbReference>
<proteinExistence type="predicted"/>
<evidence type="ECO:0000313" key="1">
    <source>
        <dbReference type="EMBL" id="KAK1445084.1"/>
    </source>
</evidence>
<evidence type="ECO:0000313" key="2">
    <source>
        <dbReference type="Proteomes" id="UP001230268"/>
    </source>
</evidence>
<reference evidence="1" key="1">
    <citation type="submission" date="2023-08" db="EMBL/GenBank/DDBJ databases">
        <title>Draft sequence of the Babesia gibsoni genome.</title>
        <authorList>
            <person name="Yamagishi J.Y."/>
            <person name="Xuan X.X."/>
        </authorList>
    </citation>
    <scope>NUCLEOTIDE SEQUENCE</scope>
    <source>
        <strain evidence="1">Azabu</strain>
    </source>
</reference>
<keyword evidence="2" id="KW-1185">Reference proteome</keyword>
<name>A0AAD8PGS4_BABGI</name>